<proteinExistence type="predicted"/>
<name>A0A9D2CE18_9FIRM</name>
<dbReference type="EMBL" id="DXCX01000064">
    <property type="protein sequence ID" value="HIY73542.1"/>
    <property type="molecule type" value="Genomic_DNA"/>
</dbReference>
<organism evidence="1 2">
    <name type="scientific">Candidatus Intestinimonas merdavium</name>
    <dbReference type="NCBI Taxonomy" id="2838622"/>
    <lineage>
        <taxon>Bacteria</taxon>
        <taxon>Bacillati</taxon>
        <taxon>Bacillota</taxon>
        <taxon>Clostridia</taxon>
        <taxon>Eubacteriales</taxon>
        <taxon>Intestinimonas</taxon>
    </lineage>
</organism>
<gene>
    <name evidence="1" type="ORF">H9826_06165</name>
</gene>
<accession>A0A9D2CE18</accession>
<reference evidence="1" key="2">
    <citation type="submission" date="2021-04" db="EMBL/GenBank/DDBJ databases">
        <authorList>
            <person name="Gilroy R."/>
        </authorList>
    </citation>
    <scope>NUCLEOTIDE SEQUENCE</scope>
    <source>
        <strain evidence="1">CHK33-7979</strain>
    </source>
</reference>
<dbReference type="AlphaFoldDB" id="A0A9D2CE18"/>
<protein>
    <submittedName>
        <fullName evidence="1">Uncharacterized protein</fullName>
    </submittedName>
</protein>
<evidence type="ECO:0000313" key="1">
    <source>
        <dbReference type="EMBL" id="HIY73542.1"/>
    </source>
</evidence>
<comment type="caution">
    <text evidence="1">The sequence shown here is derived from an EMBL/GenBank/DDBJ whole genome shotgun (WGS) entry which is preliminary data.</text>
</comment>
<sequence length="148" mass="16166">MDHCAFCLHRPEPLLCRWEGDLRLEAADGPRRLLGVFSPQGESLLHFVELGGETRTWPDGDGLTRAVTVYNRSSLPMDWVGVEPSEAIQPGSLRIEGQLAEAPELPGLAAGGQALLTWHESAGTAPQTIGLRYRYTFAGEIREDACPI</sequence>
<reference evidence="1" key="1">
    <citation type="journal article" date="2021" name="PeerJ">
        <title>Extensive microbial diversity within the chicken gut microbiome revealed by metagenomics and culture.</title>
        <authorList>
            <person name="Gilroy R."/>
            <person name="Ravi A."/>
            <person name="Getino M."/>
            <person name="Pursley I."/>
            <person name="Horton D.L."/>
            <person name="Alikhan N.F."/>
            <person name="Baker D."/>
            <person name="Gharbi K."/>
            <person name="Hall N."/>
            <person name="Watson M."/>
            <person name="Adriaenssens E.M."/>
            <person name="Foster-Nyarko E."/>
            <person name="Jarju S."/>
            <person name="Secka A."/>
            <person name="Antonio M."/>
            <person name="Oren A."/>
            <person name="Chaudhuri R.R."/>
            <person name="La Ragione R."/>
            <person name="Hildebrand F."/>
            <person name="Pallen M.J."/>
        </authorList>
    </citation>
    <scope>NUCLEOTIDE SEQUENCE</scope>
    <source>
        <strain evidence="1">CHK33-7979</strain>
    </source>
</reference>
<dbReference type="Proteomes" id="UP000886824">
    <property type="component" value="Unassembled WGS sequence"/>
</dbReference>
<evidence type="ECO:0000313" key="2">
    <source>
        <dbReference type="Proteomes" id="UP000886824"/>
    </source>
</evidence>